<evidence type="ECO:0000313" key="2">
    <source>
        <dbReference type="Proteomes" id="UP000789570"/>
    </source>
</evidence>
<dbReference type="AlphaFoldDB" id="A0A9N9BSA1"/>
<protein>
    <submittedName>
        <fullName evidence="1">2548_t:CDS:1</fullName>
    </submittedName>
</protein>
<accession>A0A9N9BSA1</accession>
<keyword evidence="2" id="KW-1185">Reference proteome</keyword>
<reference evidence="1" key="1">
    <citation type="submission" date="2021-06" db="EMBL/GenBank/DDBJ databases">
        <authorList>
            <person name="Kallberg Y."/>
            <person name="Tangrot J."/>
            <person name="Rosling A."/>
        </authorList>
    </citation>
    <scope>NUCLEOTIDE SEQUENCE</scope>
    <source>
        <strain evidence="1">UK204</strain>
    </source>
</reference>
<feature type="non-terminal residue" evidence="1">
    <location>
        <position position="1"/>
    </location>
</feature>
<sequence length="41" mass="4870">HQDYYSLFEEIAQANIGELEVMPVLRKLAKPFVIYMQENLK</sequence>
<proteinExistence type="predicted"/>
<gene>
    <name evidence="1" type="ORF">FCALED_LOCUS7244</name>
</gene>
<comment type="caution">
    <text evidence="1">The sequence shown here is derived from an EMBL/GenBank/DDBJ whole genome shotgun (WGS) entry which is preliminary data.</text>
</comment>
<name>A0A9N9BSA1_9GLOM</name>
<evidence type="ECO:0000313" key="1">
    <source>
        <dbReference type="EMBL" id="CAG8574133.1"/>
    </source>
</evidence>
<dbReference type="Proteomes" id="UP000789570">
    <property type="component" value="Unassembled WGS sequence"/>
</dbReference>
<organism evidence="1 2">
    <name type="scientific">Funneliformis caledonium</name>
    <dbReference type="NCBI Taxonomy" id="1117310"/>
    <lineage>
        <taxon>Eukaryota</taxon>
        <taxon>Fungi</taxon>
        <taxon>Fungi incertae sedis</taxon>
        <taxon>Mucoromycota</taxon>
        <taxon>Glomeromycotina</taxon>
        <taxon>Glomeromycetes</taxon>
        <taxon>Glomerales</taxon>
        <taxon>Glomeraceae</taxon>
        <taxon>Funneliformis</taxon>
    </lineage>
</organism>
<dbReference type="EMBL" id="CAJVPQ010001884">
    <property type="protein sequence ID" value="CAG8574133.1"/>
    <property type="molecule type" value="Genomic_DNA"/>
</dbReference>